<dbReference type="InterPro" id="IPR003604">
    <property type="entry name" value="Matrin/U1-like-C_Znf_C2H2"/>
</dbReference>
<comment type="caution">
    <text evidence="8">The sequence shown here is derived from an EMBL/GenBank/DDBJ whole genome shotgun (WGS) entry which is preliminary data.</text>
</comment>
<feature type="compositionally biased region" description="Basic residues" evidence="6">
    <location>
        <begin position="173"/>
        <end position="182"/>
    </location>
</feature>
<feature type="compositionally biased region" description="Basic and acidic residues" evidence="6">
    <location>
        <begin position="162"/>
        <end position="172"/>
    </location>
</feature>
<keyword evidence="2" id="KW-0479">Metal-binding</keyword>
<reference evidence="8 9" key="1">
    <citation type="journal article" date="2016" name="Genome Biol. Evol.">
        <title>Gene Family Evolution Reflects Adaptation to Soil Environmental Stressors in the Genome of the Collembolan Orchesella cincta.</title>
        <authorList>
            <person name="Faddeeva-Vakhrusheva A."/>
            <person name="Derks M.F."/>
            <person name="Anvar S.Y."/>
            <person name="Agamennone V."/>
            <person name="Suring W."/>
            <person name="Smit S."/>
            <person name="van Straalen N.M."/>
            <person name="Roelofs D."/>
        </authorList>
    </citation>
    <scope>NUCLEOTIDE SEQUENCE [LARGE SCALE GENOMIC DNA]</scope>
    <source>
        <tissue evidence="8">Mixed pool</tissue>
    </source>
</reference>
<dbReference type="OMA" id="NIPIYRR"/>
<evidence type="ECO:0000313" key="8">
    <source>
        <dbReference type="EMBL" id="ODM92684.1"/>
    </source>
</evidence>
<dbReference type="GO" id="GO:0005681">
    <property type="term" value="C:spliceosomal complex"/>
    <property type="evidence" value="ECO:0007669"/>
    <property type="project" value="InterPro"/>
</dbReference>
<dbReference type="PANTHER" id="PTHR45986">
    <property type="entry name" value="ZINC FINGER MATRIN-TYPE PROTEIN 2"/>
    <property type="match status" value="1"/>
</dbReference>
<dbReference type="GO" id="GO:0003676">
    <property type="term" value="F:nucleic acid binding"/>
    <property type="evidence" value="ECO:0007669"/>
    <property type="project" value="InterPro"/>
</dbReference>
<sequence>MDPLGLNASSSPPEIPTDHRRKWDREEFENLAAARLREEQDEEEESEGKSGKPSPVKRSLLKPRDVKIDLESRVGQSRLVKKNSSESTTGYYCDVCDCVVKDSINFLDHVNGKKHQRNIGMSMRVERSTLDQVKKRFELNKQKRAEAKTEYDLEERLELLQQEEERLKEERKERRRDRKRRKQMEQAKDGEEIGGDPEEENVMLAVMGFSSFG</sequence>
<dbReference type="InterPro" id="IPR022755">
    <property type="entry name" value="Znf_C2H2_jaz"/>
</dbReference>
<evidence type="ECO:0000259" key="7">
    <source>
        <dbReference type="PROSITE" id="PS50171"/>
    </source>
</evidence>
<dbReference type="GO" id="GO:0008270">
    <property type="term" value="F:zinc ion binding"/>
    <property type="evidence" value="ECO:0007669"/>
    <property type="project" value="UniProtKB-KW"/>
</dbReference>
<feature type="compositionally biased region" description="Acidic residues" evidence="6">
    <location>
        <begin position="192"/>
        <end position="201"/>
    </location>
</feature>
<keyword evidence="9" id="KW-1185">Reference proteome</keyword>
<dbReference type="Pfam" id="PF12171">
    <property type="entry name" value="zf-C2H2_jaz"/>
    <property type="match status" value="1"/>
</dbReference>
<dbReference type="Gene3D" id="3.30.160.60">
    <property type="entry name" value="Classic Zinc Finger"/>
    <property type="match status" value="1"/>
</dbReference>
<dbReference type="AlphaFoldDB" id="A0A1D2MIP8"/>
<feature type="compositionally biased region" description="Basic and acidic residues" evidence="6">
    <location>
        <begin position="16"/>
        <end position="25"/>
    </location>
</feature>
<evidence type="ECO:0000256" key="3">
    <source>
        <dbReference type="ARBA" id="ARBA00022771"/>
    </source>
</evidence>
<evidence type="ECO:0000256" key="2">
    <source>
        <dbReference type="ARBA" id="ARBA00022723"/>
    </source>
</evidence>
<name>A0A1D2MIP8_ORCCI</name>
<dbReference type="GO" id="GO:0046540">
    <property type="term" value="C:U4/U6 x U5 tri-snRNP complex"/>
    <property type="evidence" value="ECO:0007669"/>
    <property type="project" value="TreeGrafter"/>
</dbReference>
<keyword evidence="3" id="KW-0863">Zinc-finger</keyword>
<feature type="region of interest" description="Disordered" evidence="6">
    <location>
        <begin position="162"/>
        <end position="201"/>
    </location>
</feature>
<dbReference type="GO" id="GO:0000398">
    <property type="term" value="P:mRNA splicing, via spliceosome"/>
    <property type="evidence" value="ECO:0007669"/>
    <property type="project" value="InterPro"/>
</dbReference>
<feature type="domain" description="Matrin-type" evidence="7">
    <location>
        <begin position="91"/>
        <end position="121"/>
    </location>
</feature>
<gene>
    <name evidence="8" type="ORF">Ocin01_14003</name>
</gene>
<keyword evidence="5" id="KW-0539">Nucleus</keyword>
<organism evidence="8 9">
    <name type="scientific">Orchesella cincta</name>
    <name type="common">Springtail</name>
    <name type="synonym">Podura cincta</name>
    <dbReference type="NCBI Taxonomy" id="48709"/>
    <lineage>
        <taxon>Eukaryota</taxon>
        <taxon>Metazoa</taxon>
        <taxon>Ecdysozoa</taxon>
        <taxon>Arthropoda</taxon>
        <taxon>Hexapoda</taxon>
        <taxon>Collembola</taxon>
        <taxon>Entomobryomorpha</taxon>
        <taxon>Entomobryoidea</taxon>
        <taxon>Orchesellidae</taxon>
        <taxon>Orchesellinae</taxon>
        <taxon>Orchesella</taxon>
    </lineage>
</organism>
<dbReference type="FunFam" id="3.30.160.60:FF:000491">
    <property type="entry name" value="zinc finger matrin-type protein 2-like"/>
    <property type="match status" value="1"/>
</dbReference>
<keyword evidence="4" id="KW-0862">Zinc</keyword>
<dbReference type="SUPFAM" id="SSF57667">
    <property type="entry name" value="beta-beta-alpha zinc fingers"/>
    <property type="match status" value="1"/>
</dbReference>
<dbReference type="InterPro" id="IPR000690">
    <property type="entry name" value="Matrin/U1-C_Znf_C2H2"/>
</dbReference>
<dbReference type="InterPro" id="IPR040107">
    <property type="entry name" value="Snu23"/>
</dbReference>
<feature type="region of interest" description="Disordered" evidence="6">
    <location>
        <begin position="1"/>
        <end position="67"/>
    </location>
</feature>
<comment type="subcellular location">
    <subcellularLocation>
        <location evidence="1">Nucleus</location>
    </subcellularLocation>
</comment>
<evidence type="ECO:0000256" key="6">
    <source>
        <dbReference type="SAM" id="MobiDB-lite"/>
    </source>
</evidence>
<dbReference type="STRING" id="48709.A0A1D2MIP8"/>
<dbReference type="SMART" id="SM00451">
    <property type="entry name" value="ZnF_U1"/>
    <property type="match status" value="1"/>
</dbReference>
<evidence type="ECO:0000256" key="4">
    <source>
        <dbReference type="ARBA" id="ARBA00022833"/>
    </source>
</evidence>
<evidence type="ECO:0000256" key="5">
    <source>
        <dbReference type="ARBA" id="ARBA00023242"/>
    </source>
</evidence>
<dbReference type="PROSITE" id="PS50171">
    <property type="entry name" value="ZF_MATRIN"/>
    <property type="match status" value="1"/>
</dbReference>
<dbReference type="OrthoDB" id="30343at2759"/>
<proteinExistence type="predicted"/>
<dbReference type="Proteomes" id="UP000094527">
    <property type="component" value="Unassembled WGS sequence"/>
</dbReference>
<dbReference type="EMBL" id="LJIJ01001176">
    <property type="protein sequence ID" value="ODM92684.1"/>
    <property type="molecule type" value="Genomic_DNA"/>
</dbReference>
<dbReference type="InterPro" id="IPR036236">
    <property type="entry name" value="Znf_C2H2_sf"/>
</dbReference>
<accession>A0A1D2MIP8</accession>
<dbReference type="PANTHER" id="PTHR45986:SF1">
    <property type="entry name" value="ZINC FINGER MATRIN-TYPE PROTEIN 2"/>
    <property type="match status" value="1"/>
</dbReference>
<evidence type="ECO:0000313" key="9">
    <source>
        <dbReference type="Proteomes" id="UP000094527"/>
    </source>
</evidence>
<protein>
    <submittedName>
        <fullName evidence="8">Zinc finger matrin-type protein 2</fullName>
    </submittedName>
</protein>
<evidence type="ECO:0000256" key="1">
    <source>
        <dbReference type="ARBA" id="ARBA00004123"/>
    </source>
</evidence>